<protein>
    <recommendedName>
        <fullName evidence="4">DUF2871 domain-containing protein</fullName>
    </recommendedName>
</protein>
<dbReference type="RefSeq" id="WP_101965924.1">
    <property type="nucleotide sequence ID" value="NZ_JACLBR010000046.1"/>
</dbReference>
<evidence type="ECO:0000313" key="3">
    <source>
        <dbReference type="Proteomes" id="UP000234847"/>
    </source>
</evidence>
<evidence type="ECO:0000256" key="1">
    <source>
        <dbReference type="SAM" id="Phobius"/>
    </source>
</evidence>
<proteinExistence type="predicted"/>
<name>A0AAX0VJR7_MICLU</name>
<dbReference type="Pfam" id="PF11070">
    <property type="entry name" value="DUF2871"/>
    <property type="match status" value="1"/>
</dbReference>
<feature type="transmembrane region" description="Helical" evidence="1">
    <location>
        <begin position="72"/>
        <end position="94"/>
    </location>
</feature>
<dbReference type="InterPro" id="IPR021299">
    <property type="entry name" value="DUF2871"/>
</dbReference>
<accession>A0AAX0VJR7</accession>
<comment type="caution">
    <text evidence="2">The sequence shown here is derived from an EMBL/GenBank/DDBJ whole genome shotgun (WGS) entry which is preliminary data.</text>
</comment>
<gene>
    <name evidence="2" type="ORF">CYJ95_07355</name>
</gene>
<feature type="transmembrane region" description="Helical" evidence="1">
    <location>
        <begin position="43"/>
        <end position="65"/>
    </location>
</feature>
<keyword evidence="1" id="KW-0812">Transmembrane</keyword>
<evidence type="ECO:0008006" key="4">
    <source>
        <dbReference type="Google" id="ProtNLM"/>
    </source>
</evidence>
<reference evidence="2 3" key="1">
    <citation type="submission" date="2017-12" db="EMBL/GenBank/DDBJ databases">
        <title>Phylogenetic diversity of female urinary microbiome.</title>
        <authorList>
            <person name="Thomas-White K."/>
            <person name="Wolfe A.J."/>
        </authorList>
    </citation>
    <scope>NUCLEOTIDE SEQUENCE [LARGE SCALE GENOMIC DNA]</scope>
    <source>
        <strain evidence="2 3">UMB0038</strain>
    </source>
</reference>
<sequence>MMRHYYAALMYTVLGLASGLFYREYTQAHEFTGATELGTVHTHLLGLGLTVTLVVLALDAVFGLTGRGPFTWFFWLFHLGVLVTSVMMAVRGVLTVDGLTPAETSAVIPGIAGLGHMLVTAGLALLFVALYSGVRERQARLETGRVGGAVVEGA</sequence>
<feature type="transmembrane region" description="Helical" evidence="1">
    <location>
        <begin position="106"/>
        <end position="131"/>
    </location>
</feature>
<evidence type="ECO:0000313" key="2">
    <source>
        <dbReference type="EMBL" id="PKZ81674.1"/>
    </source>
</evidence>
<keyword evidence="1" id="KW-1133">Transmembrane helix</keyword>
<organism evidence="2 3">
    <name type="scientific">Micrococcus luteus</name>
    <name type="common">Micrococcus lysodeikticus</name>
    <dbReference type="NCBI Taxonomy" id="1270"/>
    <lineage>
        <taxon>Bacteria</taxon>
        <taxon>Bacillati</taxon>
        <taxon>Actinomycetota</taxon>
        <taxon>Actinomycetes</taxon>
        <taxon>Micrococcales</taxon>
        <taxon>Micrococcaceae</taxon>
        <taxon>Micrococcus</taxon>
    </lineage>
</organism>
<dbReference type="Proteomes" id="UP000234847">
    <property type="component" value="Unassembled WGS sequence"/>
</dbReference>
<dbReference type="AlphaFoldDB" id="A0AAX0VJR7"/>
<keyword evidence="1" id="KW-0472">Membrane</keyword>
<dbReference type="EMBL" id="PKJT01000006">
    <property type="protein sequence ID" value="PKZ81674.1"/>
    <property type="molecule type" value="Genomic_DNA"/>
</dbReference>